<dbReference type="Gene3D" id="3.20.20.30">
    <property type="entry name" value="Luciferase-like domain"/>
    <property type="match status" value="1"/>
</dbReference>
<dbReference type="EMBL" id="CAESAJ010000206">
    <property type="protein sequence ID" value="CAB4344767.1"/>
    <property type="molecule type" value="Genomic_DNA"/>
</dbReference>
<gene>
    <name evidence="1" type="ORF">UFOPK3770_01332</name>
</gene>
<reference evidence="1" key="1">
    <citation type="submission" date="2020-05" db="EMBL/GenBank/DDBJ databases">
        <authorList>
            <person name="Chiriac C."/>
            <person name="Salcher M."/>
            <person name="Ghai R."/>
            <person name="Kavagutti S V."/>
        </authorList>
    </citation>
    <scope>NUCLEOTIDE SEQUENCE</scope>
</reference>
<organism evidence="1">
    <name type="scientific">freshwater metagenome</name>
    <dbReference type="NCBI Taxonomy" id="449393"/>
    <lineage>
        <taxon>unclassified sequences</taxon>
        <taxon>metagenomes</taxon>
        <taxon>ecological metagenomes</taxon>
    </lineage>
</organism>
<protein>
    <submittedName>
        <fullName evidence="1">Unannotated protein</fullName>
    </submittedName>
</protein>
<sequence length="78" mass="8640">MTPADLDRLSSPHGCLFVGSPAEIIDKILYEHELFGHQRFMAQLDIGGLPYASVARSIELLATEVLPEVQKALTIEIY</sequence>
<accession>A0A6J5ZVC2</accession>
<dbReference type="GO" id="GO:0016705">
    <property type="term" value="F:oxidoreductase activity, acting on paired donors, with incorporation or reduction of molecular oxygen"/>
    <property type="evidence" value="ECO:0007669"/>
    <property type="project" value="InterPro"/>
</dbReference>
<dbReference type="InterPro" id="IPR036661">
    <property type="entry name" value="Luciferase-like_sf"/>
</dbReference>
<evidence type="ECO:0000313" key="1">
    <source>
        <dbReference type="EMBL" id="CAB4344767.1"/>
    </source>
</evidence>
<name>A0A6J5ZVC2_9ZZZZ</name>
<proteinExistence type="predicted"/>
<dbReference type="AlphaFoldDB" id="A0A6J5ZVC2"/>
<dbReference type="SUPFAM" id="SSF51679">
    <property type="entry name" value="Bacterial luciferase-like"/>
    <property type="match status" value="1"/>
</dbReference>